<dbReference type="RefSeq" id="WP_372491573.1">
    <property type="nucleotide sequence ID" value="NZ_FOXX01000009.1"/>
</dbReference>
<organism evidence="1 2">
    <name type="scientific">Priestia endophytica DSM 13796</name>
    <dbReference type="NCBI Taxonomy" id="1121089"/>
    <lineage>
        <taxon>Bacteria</taxon>
        <taxon>Bacillati</taxon>
        <taxon>Bacillota</taxon>
        <taxon>Bacilli</taxon>
        <taxon>Bacillales</taxon>
        <taxon>Bacillaceae</taxon>
        <taxon>Priestia</taxon>
    </lineage>
</organism>
<evidence type="ECO:0000313" key="2">
    <source>
        <dbReference type="Proteomes" id="UP000182762"/>
    </source>
</evidence>
<keyword evidence="2" id="KW-1185">Reference proteome</keyword>
<comment type="caution">
    <text evidence="1">The sequence shown here is derived from an EMBL/GenBank/DDBJ whole genome shotgun (WGS) entry which is preliminary data.</text>
</comment>
<reference evidence="1 2" key="1">
    <citation type="submission" date="2016-10" db="EMBL/GenBank/DDBJ databases">
        <authorList>
            <person name="Varghese N."/>
            <person name="Submissions S."/>
        </authorList>
    </citation>
    <scope>NUCLEOTIDE SEQUENCE [LARGE SCALE GENOMIC DNA]</scope>
    <source>
        <strain evidence="1 2">DSM 13796</strain>
    </source>
</reference>
<protein>
    <submittedName>
        <fullName evidence="1">Uncharacterized protein</fullName>
    </submittedName>
</protein>
<accession>A0A1I6BCJ8</accession>
<dbReference type="EMBL" id="FOXX01000009">
    <property type="protein sequence ID" value="SFQ78670.1"/>
    <property type="molecule type" value="Genomic_DNA"/>
</dbReference>
<proteinExistence type="predicted"/>
<dbReference type="GeneID" id="97009752"/>
<name>A0A1I6BCJ8_9BACI</name>
<evidence type="ECO:0000313" key="1">
    <source>
        <dbReference type="EMBL" id="SFQ78670.1"/>
    </source>
</evidence>
<gene>
    <name evidence="1" type="ORF">SAMN02745910_03462</name>
</gene>
<dbReference type="Proteomes" id="UP000182762">
    <property type="component" value="Unassembled WGS sequence"/>
</dbReference>
<sequence>MQIDGETEFLDQEKGEDFLDEKDFEQVIKLLGFQNVKEVP</sequence>